<keyword evidence="2" id="KW-0238">DNA-binding</keyword>
<dbReference type="InterPro" id="IPR000843">
    <property type="entry name" value="HTH_LacI"/>
</dbReference>
<feature type="region of interest" description="Disordered" evidence="4">
    <location>
        <begin position="320"/>
        <end position="339"/>
    </location>
</feature>
<dbReference type="AlphaFoldDB" id="A0A6J5YZ08"/>
<protein>
    <submittedName>
        <fullName evidence="6">Unannotated protein</fullName>
    </submittedName>
</protein>
<evidence type="ECO:0000259" key="5">
    <source>
        <dbReference type="PROSITE" id="PS50932"/>
    </source>
</evidence>
<name>A0A6J5YZ08_9ZZZZ</name>
<keyword evidence="3" id="KW-0804">Transcription</keyword>
<dbReference type="CDD" id="cd01392">
    <property type="entry name" value="HTH_LacI"/>
    <property type="match status" value="1"/>
</dbReference>
<evidence type="ECO:0000256" key="4">
    <source>
        <dbReference type="SAM" id="MobiDB-lite"/>
    </source>
</evidence>
<dbReference type="PROSITE" id="PS00356">
    <property type="entry name" value="HTH_LACI_1"/>
    <property type="match status" value="1"/>
</dbReference>
<dbReference type="PROSITE" id="PS50932">
    <property type="entry name" value="HTH_LACI_2"/>
    <property type="match status" value="1"/>
</dbReference>
<dbReference type="Gene3D" id="3.40.50.2300">
    <property type="match status" value="2"/>
</dbReference>
<dbReference type="PANTHER" id="PTHR30146:SF109">
    <property type="entry name" value="HTH-TYPE TRANSCRIPTIONAL REGULATOR GALS"/>
    <property type="match status" value="1"/>
</dbReference>
<sequence>MAKKANIYDVAERAGVSHQTVSRVLNNHSSLKPATREKVEKAISELHYRPNQAARQLVTSQSRIIGILIVSAELYGPFAILNAMEQEARKEGYSVISISVLLDSPASWRAGIDQLRNLNVDGAITIALPNALVKEVEKSFTNETIVIVDAEPGKKFDAVNLDNESGGALATQHLIDLGHTEILHITGPIGGYEGTMRRKGYETTMLAAKLKPDVIEGDWSLSTGYEIGNEILSRKKYPSAIFTANDHLALGVIKALSEAKVRIPEDVSVVGFDNIPEAAYFSPSLTTISQNFDQLGNLAIKRMLSQLKSPGARETLMISPELISRESTQKKSAKKESRK</sequence>
<dbReference type="Pfam" id="PF13377">
    <property type="entry name" value="Peripla_BP_3"/>
    <property type="match status" value="1"/>
</dbReference>
<dbReference type="GO" id="GO:0000976">
    <property type="term" value="F:transcription cis-regulatory region binding"/>
    <property type="evidence" value="ECO:0007669"/>
    <property type="project" value="TreeGrafter"/>
</dbReference>
<evidence type="ECO:0000256" key="1">
    <source>
        <dbReference type="ARBA" id="ARBA00023015"/>
    </source>
</evidence>
<dbReference type="PRINTS" id="PR00036">
    <property type="entry name" value="HTHLACI"/>
</dbReference>
<dbReference type="InterPro" id="IPR046335">
    <property type="entry name" value="LacI/GalR-like_sensor"/>
</dbReference>
<evidence type="ECO:0000313" key="6">
    <source>
        <dbReference type="EMBL" id="CAB4335705.1"/>
    </source>
</evidence>
<evidence type="ECO:0000256" key="3">
    <source>
        <dbReference type="ARBA" id="ARBA00023163"/>
    </source>
</evidence>
<dbReference type="PANTHER" id="PTHR30146">
    <property type="entry name" value="LACI-RELATED TRANSCRIPTIONAL REPRESSOR"/>
    <property type="match status" value="1"/>
</dbReference>
<accession>A0A6J5YZ08</accession>
<dbReference type="SUPFAM" id="SSF53822">
    <property type="entry name" value="Periplasmic binding protein-like I"/>
    <property type="match status" value="1"/>
</dbReference>
<dbReference type="InterPro" id="IPR028082">
    <property type="entry name" value="Peripla_BP_I"/>
</dbReference>
<gene>
    <name evidence="6" type="ORF">UFOPK3775_00532</name>
</gene>
<proteinExistence type="predicted"/>
<keyword evidence="1" id="KW-0805">Transcription regulation</keyword>
<dbReference type="InterPro" id="IPR010982">
    <property type="entry name" value="Lambda_DNA-bd_dom_sf"/>
</dbReference>
<dbReference type="GO" id="GO:0003700">
    <property type="term" value="F:DNA-binding transcription factor activity"/>
    <property type="evidence" value="ECO:0007669"/>
    <property type="project" value="TreeGrafter"/>
</dbReference>
<reference evidence="6" key="1">
    <citation type="submission" date="2020-05" db="EMBL/GenBank/DDBJ databases">
        <authorList>
            <person name="Chiriac C."/>
            <person name="Salcher M."/>
            <person name="Ghai R."/>
            <person name="Kavagutti S V."/>
        </authorList>
    </citation>
    <scope>NUCLEOTIDE SEQUENCE</scope>
</reference>
<dbReference type="Pfam" id="PF00356">
    <property type="entry name" value="LacI"/>
    <property type="match status" value="1"/>
</dbReference>
<dbReference type="SUPFAM" id="SSF47413">
    <property type="entry name" value="lambda repressor-like DNA-binding domains"/>
    <property type="match status" value="1"/>
</dbReference>
<organism evidence="6">
    <name type="scientific">freshwater metagenome</name>
    <dbReference type="NCBI Taxonomy" id="449393"/>
    <lineage>
        <taxon>unclassified sequences</taxon>
        <taxon>metagenomes</taxon>
        <taxon>ecological metagenomes</taxon>
    </lineage>
</organism>
<dbReference type="Gene3D" id="1.10.260.40">
    <property type="entry name" value="lambda repressor-like DNA-binding domains"/>
    <property type="match status" value="1"/>
</dbReference>
<dbReference type="EMBL" id="CAESAK010000053">
    <property type="protein sequence ID" value="CAB4335705.1"/>
    <property type="molecule type" value="Genomic_DNA"/>
</dbReference>
<dbReference type="CDD" id="cd01574">
    <property type="entry name" value="PBP1_LacI"/>
    <property type="match status" value="1"/>
</dbReference>
<feature type="domain" description="HTH lacI-type" evidence="5">
    <location>
        <begin position="5"/>
        <end position="59"/>
    </location>
</feature>
<dbReference type="SMART" id="SM00354">
    <property type="entry name" value="HTH_LACI"/>
    <property type="match status" value="1"/>
</dbReference>
<evidence type="ECO:0000256" key="2">
    <source>
        <dbReference type="ARBA" id="ARBA00023125"/>
    </source>
</evidence>